<dbReference type="Pfam" id="PF02805">
    <property type="entry name" value="Ada_Zn_binding"/>
    <property type="match status" value="1"/>
</dbReference>
<dbReference type="Gene3D" id="1.10.10.10">
    <property type="entry name" value="Winged helix-like DNA-binding domain superfamily/Winged helix DNA-binding domain"/>
    <property type="match status" value="1"/>
</dbReference>
<keyword evidence="7" id="KW-0805">Transcription regulation</keyword>
<dbReference type="SUPFAM" id="SSF46689">
    <property type="entry name" value="Homeodomain-like"/>
    <property type="match status" value="1"/>
</dbReference>
<keyword evidence="10" id="KW-0234">DNA repair</keyword>
<dbReference type="FunFam" id="1.10.10.10:FF:000214">
    <property type="entry name" value="Methylated-DNA--protein-cysteine methyltransferase"/>
    <property type="match status" value="1"/>
</dbReference>
<evidence type="ECO:0000313" key="15">
    <source>
        <dbReference type="EMBL" id="MQL49117.1"/>
    </source>
</evidence>
<evidence type="ECO:0000256" key="12">
    <source>
        <dbReference type="PIRSR" id="PIRSR000409-1"/>
    </source>
</evidence>
<organism evidence="15 16">
    <name type="scientific">Photorhabdus khanii</name>
    <dbReference type="NCBI Taxonomy" id="1004150"/>
    <lineage>
        <taxon>Bacteria</taxon>
        <taxon>Pseudomonadati</taxon>
        <taxon>Pseudomonadota</taxon>
        <taxon>Gammaproteobacteria</taxon>
        <taxon>Enterobacterales</taxon>
        <taxon>Morganellaceae</taxon>
        <taxon>Photorhabdus</taxon>
    </lineage>
</organism>
<dbReference type="InterPro" id="IPR004026">
    <property type="entry name" value="Ada_DNA_repair_Zn-bd"/>
</dbReference>
<dbReference type="RefSeq" id="WP_152963226.1">
    <property type="nucleotide sequence ID" value="NZ_CAWOZU010000020.1"/>
</dbReference>
<dbReference type="InterPro" id="IPR036217">
    <property type="entry name" value="MethylDNA_cys_MeTrfase_DNAb"/>
</dbReference>
<feature type="binding site" evidence="13">
    <location>
        <position position="74"/>
    </location>
    <ligand>
        <name>Zn(2+)</name>
        <dbReference type="ChEBI" id="CHEBI:29105"/>
    </ligand>
</feature>
<dbReference type="InterPro" id="IPR016221">
    <property type="entry name" value="Bifunct_regulatory_prot_Ada"/>
</dbReference>
<comment type="caution">
    <text evidence="15">The sequence shown here is derived from an EMBL/GenBank/DDBJ whole genome shotgun (WGS) entry which is preliminary data.</text>
</comment>
<evidence type="ECO:0000256" key="10">
    <source>
        <dbReference type="ARBA" id="ARBA00023204"/>
    </source>
</evidence>
<feature type="active site" description="Nucleophile; methyl group acceptor from either O6-methylguanine or O4-methylthymine" evidence="12">
    <location>
        <position position="328"/>
    </location>
</feature>
<evidence type="ECO:0000256" key="11">
    <source>
        <dbReference type="ARBA" id="ARBA00049348"/>
    </source>
</evidence>
<dbReference type="Pfam" id="PF02870">
    <property type="entry name" value="Methyltransf_1N"/>
    <property type="match status" value="1"/>
</dbReference>
<dbReference type="NCBIfam" id="NF011964">
    <property type="entry name" value="PRK15435.1"/>
    <property type="match status" value="1"/>
</dbReference>
<evidence type="ECO:0000256" key="8">
    <source>
        <dbReference type="ARBA" id="ARBA00023159"/>
    </source>
</evidence>
<comment type="catalytic activity">
    <reaction evidence="11">
        <text>a 6-O-methyl-2'-deoxyguanosine in DNA + L-cysteinyl-[protein] = S-methyl-L-cysteinyl-[protein] + a 2'-deoxyguanosine in DNA</text>
        <dbReference type="Rhea" id="RHEA:24000"/>
        <dbReference type="Rhea" id="RHEA-COMP:10131"/>
        <dbReference type="Rhea" id="RHEA-COMP:10132"/>
        <dbReference type="Rhea" id="RHEA-COMP:11367"/>
        <dbReference type="Rhea" id="RHEA-COMP:11368"/>
        <dbReference type="ChEBI" id="CHEBI:29950"/>
        <dbReference type="ChEBI" id="CHEBI:82612"/>
        <dbReference type="ChEBI" id="CHEBI:85445"/>
        <dbReference type="ChEBI" id="CHEBI:85448"/>
        <dbReference type="EC" id="2.1.1.63"/>
    </reaction>
</comment>
<dbReference type="PANTHER" id="PTHR10815">
    <property type="entry name" value="METHYLATED-DNA--PROTEIN-CYSTEINE METHYLTRANSFERASE"/>
    <property type="match status" value="1"/>
</dbReference>
<gene>
    <name evidence="15" type="primary">ada</name>
    <name evidence="15" type="ORF">GEA64_14605</name>
</gene>
<dbReference type="SMART" id="SM00342">
    <property type="entry name" value="HTH_ARAC"/>
    <property type="match status" value="1"/>
</dbReference>
<dbReference type="GO" id="GO:0032259">
    <property type="term" value="P:methylation"/>
    <property type="evidence" value="ECO:0007669"/>
    <property type="project" value="UniProtKB-KW"/>
</dbReference>
<dbReference type="Gene3D" id="3.30.160.70">
    <property type="entry name" value="Methylated DNA-protein cysteine methyltransferase domain"/>
    <property type="match status" value="1"/>
</dbReference>
<evidence type="ECO:0000256" key="13">
    <source>
        <dbReference type="PIRSR" id="PIRSR000409-3"/>
    </source>
</evidence>
<evidence type="ECO:0000256" key="1">
    <source>
        <dbReference type="ARBA" id="ARBA00001286"/>
    </source>
</evidence>
<dbReference type="GO" id="GO:0003700">
    <property type="term" value="F:DNA-binding transcription factor activity"/>
    <property type="evidence" value="ECO:0007669"/>
    <property type="project" value="InterPro"/>
</dbReference>
<feature type="binding site" evidence="13">
    <location>
        <position position="43"/>
    </location>
    <ligand>
        <name>Zn(2+)</name>
        <dbReference type="ChEBI" id="CHEBI:29105"/>
    </ligand>
</feature>
<evidence type="ECO:0000256" key="4">
    <source>
        <dbReference type="ARBA" id="ARBA00022603"/>
    </source>
</evidence>
<dbReference type="GO" id="GO:0043565">
    <property type="term" value="F:sequence-specific DNA binding"/>
    <property type="evidence" value="ECO:0007669"/>
    <property type="project" value="InterPro"/>
</dbReference>
<feature type="domain" description="HTH araC/xylS-type" evidence="14">
    <location>
        <begin position="93"/>
        <end position="190"/>
    </location>
</feature>
<feature type="binding site" evidence="13">
    <location>
        <position position="77"/>
    </location>
    <ligand>
        <name>Zn(2+)</name>
        <dbReference type="ChEBI" id="CHEBI:29105"/>
    </ligand>
</feature>
<accession>A0A7C9GKS6</accession>
<evidence type="ECO:0000256" key="5">
    <source>
        <dbReference type="ARBA" id="ARBA00022679"/>
    </source>
</evidence>
<dbReference type="PROSITE" id="PS00374">
    <property type="entry name" value="MGMT"/>
    <property type="match status" value="1"/>
</dbReference>
<protein>
    <recommendedName>
        <fullName evidence="3">methylated-DNA--[protein]-cysteine S-methyltransferase</fullName>
        <ecNumber evidence="3">2.1.1.63</ecNumber>
    </recommendedName>
</protein>
<dbReference type="PANTHER" id="PTHR10815:SF14">
    <property type="entry name" value="BIFUNCTIONAL TRANSCRIPTIONAL ACTIVATOR_DNA REPAIR ENZYME ADA"/>
    <property type="match status" value="1"/>
</dbReference>
<keyword evidence="9" id="KW-0804">Transcription</keyword>
<dbReference type="InterPro" id="IPR001497">
    <property type="entry name" value="MethylDNA_cys_MeTrfase_AS"/>
</dbReference>
<keyword evidence="13" id="KW-0479">Metal-binding</keyword>
<dbReference type="InterPro" id="IPR018060">
    <property type="entry name" value="HTH_AraC"/>
</dbReference>
<feature type="active site" description="Nucleophile; methyl group acceptor from methylphosphotriester" evidence="12">
    <location>
        <position position="43"/>
    </location>
</feature>
<keyword evidence="5 15" id="KW-0808">Transferase</keyword>
<keyword evidence="4 15" id="KW-0489">Methyltransferase</keyword>
<evidence type="ECO:0000256" key="9">
    <source>
        <dbReference type="ARBA" id="ARBA00023163"/>
    </source>
</evidence>
<evidence type="ECO:0000259" key="14">
    <source>
        <dbReference type="PROSITE" id="PS01124"/>
    </source>
</evidence>
<evidence type="ECO:0000256" key="6">
    <source>
        <dbReference type="ARBA" id="ARBA00022763"/>
    </source>
</evidence>
<dbReference type="PROSITE" id="PS01124">
    <property type="entry name" value="HTH_ARAC_FAMILY_2"/>
    <property type="match status" value="1"/>
</dbReference>
<feature type="binding site" evidence="13">
    <location>
        <position position="47"/>
    </location>
    <ligand>
        <name>Zn(2+)</name>
        <dbReference type="ChEBI" id="CHEBI:29105"/>
    </ligand>
</feature>
<dbReference type="Gene3D" id="1.10.10.60">
    <property type="entry name" value="Homeodomain-like"/>
    <property type="match status" value="1"/>
</dbReference>
<evidence type="ECO:0000256" key="2">
    <source>
        <dbReference type="ARBA" id="ARBA00008711"/>
    </source>
</evidence>
<dbReference type="GO" id="GO:0008270">
    <property type="term" value="F:zinc ion binding"/>
    <property type="evidence" value="ECO:0007669"/>
    <property type="project" value="InterPro"/>
</dbReference>
<dbReference type="InterPro" id="IPR008332">
    <property type="entry name" value="MethylG_MeTrfase_N"/>
</dbReference>
<dbReference type="AlphaFoldDB" id="A0A7C9GKS6"/>
<dbReference type="InterPro" id="IPR014048">
    <property type="entry name" value="MethylDNA_cys_MeTrfase_DNA-bd"/>
</dbReference>
<keyword evidence="8" id="KW-0010">Activator</keyword>
<reference evidence="15 16" key="1">
    <citation type="journal article" date="2019" name="Nature">
        <title>A new antibiotic selectively kills Gram-negative pathogens.</title>
        <authorList>
            <person name="Imai Y."/>
            <person name="Meyer K.J."/>
            <person name="Iinishi A."/>
            <person name="Favre-Godal Q."/>
            <person name="Green R."/>
            <person name="Manuse S."/>
            <person name="Caboni M."/>
            <person name="Mori M."/>
            <person name="Niles S."/>
            <person name="Ghiglieri M."/>
            <person name="Honrao C."/>
            <person name="Ma X."/>
            <person name="Guo J.J."/>
            <person name="Makriyannis A."/>
            <person name="Linares-Otoya L."/>
            <person name="Boehringer N."/>
            <person name="Wuisan Z.G."/>
            <person name="Kaur H."/>
            <person name="Wu R."/>
            <person name="Mateus A."/>
            <person name="Typas A."/>
            <person name="Savitski M.M."/>
            <person name="Espinoza J.L."/>
            <person name="O'Rourke A."/>
            <person name="Nelson K.E."/>
            <person name="Hiller S."/>
            <person name="Noinaj N."/>
            <person name="Schaeberle T.F."/>
            <person name="D'Onofrio A."/>
            <person name="Lewis K."/>
        </authorList>
    </citation>
    <scope>NUCLEOTIDE SEQUENCE [LARGE SCALE GENOMIC DNA]</scope>
    <source>
        <strain evidence="15 16">HGB 1456</strain>
    </source>
</reference>
<dbReference type="CDD" id="cd06445">
    <property type="entry name" value="ATase"/>
    <property type="match status" value="1"/>
</dbReference>
<dbReference type="SUPFAM" id="SSF57884">
    <property type="entry name" value="Ada DNA repair protein, N-terminal domain (N-Ada 10)"/>
    <property type="match status" value="1"/>
</dbReference>
<dbReference type="EC" id="2.1.1.63" evidence="3"/>
<dbReference type="EMBL" id="WHZZ01000005">
    <property type="protein sequence ID" value="MQL49117.1"/>
    <property type="molecule type" value="Genomic_DNA"/>
</dbReference>
<dbReference type="Gene3D" id="3.40.10.10">
    <property type="entry name" value="DNA Methylphosphotriester Repair Domain"/>
    <property type="match status" value="1"/>
</dbReference>
<dbReference type="Pfam" id="PF12833">
    <property type="entry name" value="HTH_18"/>
    <property type="match status" value="1"/>
</dbReference>
<dbReference type="InterPro" id="IPR035451">
    <property type="entry name" value="Ada-like_dom_sf"/>
</dbReference>
<dbReference type="InterPro" id="IPR036631">
    <property type="entry name" value="MGMT_N_sf"/>
</dbReference>
<keyword evidence="13" id="KW-0862">Zinc</keyword>
<dbReference type="GO" id="GO:0006281">
    <property type="term" value="P:DNA repair"/>
    <property type="evidence" value="ECO:0007669"/>
    <property type="project" value="UniProtKB-KW"/>
</dbReference>
<dbReference type="InterPro" id="IPR036388">
    <property type="entry name" value="WH-like_DNA-bd_sf"/>
</dbReference>
<sequence>MKSDKCPQAKRTLDDPRWQDILNKSPEPDIPFVYCVLTTGIYCRPSCPARFPKPENILFKDTWQAAEQAGFRACQRCHPNSESLDEQNIQKVTQACRLIEESDKPISLKVLAAQVELSEFHCHRLFKKQTGLTPKQYADLHQEKRLRHNLIAAKDSVTHAIYNAGYGSNSRFYEKAENILGMRASQYKKGGKGYTIRFAIGTCHLGEILVAQTDKGICAISLGDDAEQLIHKLQDMFPAAELIGGDSHFEKTMAYVVGFIAQPKSRFNLPLDIQGSTFQKQVWLALEKIPMGQTISYQELADYLGNPKAVRAVANACAANKLAVAIPCHRVVRTDGSISGYRWGIERKKVLLAYEKKQLL</sequence>
<dbReference type="SUPFAM" id="SSF46767">
    <property type="entry name" value="Methylated DNA-protein cysteine methyltransferase, C-terminal domain"/>
    <property type="match status" value="1"/>
</dbReference>
<dbReference type="SUPFAM" id="SSF53155">
    <property type="entry name" value="Methylated DNA-protein cysteine methyltransferase domain"/>
    <property type="match status" value="1"/>
</dbReference>
<dbReference type="Proteomes" id="UP000481739">
    <property type="component" value="Unassembled WGS sequence"/>
</dbReference>
<evidence type="ECO:0000313" key="16">
    <source>
        <dbReference type="Proteomes" id="UP000481739"/>
    </source>
</evidence>
<dbReference type="InterPro" id="IPR009057">
    <property type="entry name" value="Homeodomain-like_sf"/>
</dbReference>
<comment type="similarity">
    <text evidence="2">Belongs to the MGMT family.</text>
</comment>
<name>A0A7C9GKS6_9GAMM</name>
<keyword evidence="6" id="KW-0227">DNA damage</keyword>
<proteinExistence type="inferred from homology"/>
<dbReference type="GO" id="GO:0003908">
    <property type="term" value="F:methylated-DNA-[protein]-cysteine S-methyltransferase activity"/>
    <property type="evidence" value="ECO:0007669"/>
    <property type="project" value="UniProtKB-EC"/>
</dbReference>
<dbReference type="Pfam" id="PF01035">
    <property type="entry name" value="DNA_binding_1"/>
    <property type="match status" value="1"/>
</dbReference>
<evidence type="ECO:0000256" key="3">
    <source>
        <dbReference type="ARBA" id="ARBA00011918"/>
    </source>
</evidence>
<dbReference type="NCBIfam" id="TIGR00589">
    <property type="entry name" value="ogt"/>
    <property type="match status" value="1"/>
</dbReference>
<evidence type="ECO:0000256" key="7">
    <source>
        <dbReference type="ARBA" id="ARBA00023015"/>
    </source>
</evidence>
<dbReference type="PIRSF" id="PIRSF000409">
    <property type="entry name" value="Ada"/>
    <property type="match status" value="1"/>
</dbReference>
<keyword evidence="15" id="KW-0238">DNA-binding</keyword>
<comment type="catalytic activity">
    <reaction evidence="1">
        <text>a 4-O-methyl-thymidine in DNA + L-cysteinyl-[protein] = a thymidine in DNA + S-methyl-L-cysteinyl-[protein]</text>
        <dbReference type="Rhea" id="RHEA:53428"/>
        <dbReference type="Rhea" id="RHEA-COMP:10131"/>
        <dbReference type="Rhea" id="RHEA-COMP:10132"/>
        <dbReference type="Rhea" id="RHEA-COMP:13555"/>
        <dbReference type="Rhea" id="RHEA-COMP:13556"/>
        <dbReference type="ChEBI" id="CHEBI:29950"/>
        <dbReference type="ChEBI" id="CHEBI:82612"/>
        <dbReference type="ChEBI" id="CHEBI:137386"/>
        <dbReference type="ChEBI" id="CHEBI:137387"/>
        <dbReference type="EC" id="2.1.1.63"/>
    </reaction>
</comment>
<comment type="cofactor">
    <cofactor evidence="13">
        <name>Zn(2+)</name>
        <dbReference type="ChEBI" id="CHEBI:29105"/>
    </cofactor>
    <text evidence="13">Binds 1 zinc ion per subunit.</text>
</comment>